<gene>
    <name evidence="1" type="ORF">mMyoMyo1_011349</name>
</gene>
<dbReference type="Proteomes" id="UP000527355">
    <property type="component" value="Unassembled WGS sequence"/>
</dbReference>
<dbReference type="AlphaFoldDB" id="A0A7J7Y0P3"/>
<evidence type="ECO:0000313" key="2">
    <source>
        <dbReference type="Proteomes" id="UP000527355"/>
    </source>
</evidence>
<keyword evidence="2" id="KW-1185">Reference proteome</keyword>
<accession>A0A7J7Y0P3</accession>
<comment type="caution">
    <text evidence="1">The sequence shown here is derived from an EMBL/GenBank/DDBJ whole genome shotgun (WGS) entry which is preliminary data.</text>
</comment>
<evidence type="ECO:0000313" key="1">
    <source>
        <dbReference type="EMBL" id="KAF6355150.1"/>
    </source>
</evidence>
<protein>
    <submittedName>
        <fullName evidence="1">Uncharacterized protein</fullName>
    </submittedName>
</protein>
<name>A0A7J7Y0P3_MYOMY</name>
<sequence length="164" mass="17553">MSRVPREPSTPKSGLYLSKHDLSSQNFPKNVSPFSLIGCKVMFMRQIGSYLPSINVTQKSGFLSGAEALPLEVLQVPVQTLVTRRARIWSSLLGRWVGERRRVSVGPAMGNTLVSAWALCLAWGLLQGESLQGGLSADSAAACGRTVGQEAGEKPRGVPQSETG</sequence>
<dbReference type="EMBL" id="JABWUV010000005">
    <property type="protein sequence ID" value="KAF6355150.1"/>
    <property type="molecule type" value="Genomic_DNA"/>
</dbReference>
<organism evidence="1 2">
    <name type="scientific">Myotis myotis</name>
    <name type="common">Greater mouse-eared bat</name>
    <name type="synonym">Vespertilio myotis</name>
    <dbReference type="NCBI Taxonomy" id="51298"/>
    <lineage>
        <taxon>Eukaryota</taxon>
        <taxon>Metazoa</taxon>
        <taxon>Chordata</taxon>
        <taxon>Craniata</taxon>
        <taxon>Vertebrata</taxon>
        <taxon>Euteleostomi</taxon>
        <taxon>Mammalia</taxon>
        <taxon>Eutheria</taxon>
        <taxon>Laurasiatheria</taxon>
        <taxon>Chiroptera</taxon>
        <taxon>Yangochiroptera</taxon>
        <taxon>Vespertilionidae</taxon>
        <taxon>Myotis</taxon>
    </lineage>
</organism>
<proteinExistence type="predicted"/>
<reference evidence="1 2" key="1">
    <citation type="journal article" date="2020" name="Nature">
        <title>Six reference-quality genomes reveal evolution of bat adaptations.</title>
        <authorList>
            <person name="Jebb D."/>
            <person name="Huang Z."/>
            <person name="Pippel M."/>
            <person name="Hughes G.M."/>
            <person name="Lavrichenko K."/>
            <person name="Devanna P."/>
            <person name="Winkler S."/>
            <person name="Jermiin L.S."/>
            <person name="Skirmuntt E.C."/>
            <person name="Katzourakis A."/>
            <person name="Burkitt-Gray L."/>
            <person name="Ray D.A."/>
            <person name="Sullivan K.A.M."/>
            <person name="Roscito J.G."/>
            <person name="Kirilenko B.M."/>
            <person name="Davalos L.M."/>
            <person name="Corthals A.P."/>
            <person name="Power M.L."/>
            <person name="Jones G."/>
            <person name="Ransome R.D."/>
            <person name="Dechmann D.K.N."/>
            <person name="Locatelli A.G."/>
            <person name="Puechmaille S.J."/>
            <person name="Fedrigo O."/>
            <person name="Jarvis E.D."/>
            <person name="Hiller M."/>
            <person name="Vernes S.C."/>
            <person name="Myers E.W."/>
            <person name="Teeling E.C."/>
        </authorList>
    </citation>
    <scope>NUCLEOTIDE SEQUENCE [LARGE SCALE GENOMIC DNA]</scope>
    <source>
        <strain evidence="1">MMyoMyo1</strain>
        <tissue evidence="1">Flight muscle</tissue>
    </source>
</reference>